<dbReference type="PANTHER" id="PTHR43133:SF60">
    <property type="entry name" value="RNA POLYMERASE SIGMA FACTOR SIGV"/>
    <property type="match status" value="1"/>
</dbReference>
<name>A0A9W4KX56_9BACI</name>
<dbReference type="CDD" id="cd06171">
    <property type="entry name" value="Sigma70_r4"/>
    <property type="match status" value="1"/>
</dbReference>
<evidence type="ECO:0000259" key="6">
    <source>
        <dbReference type="Pfam" id="PF08281"/>
    </source>
</evidence>
<evidence type="ECO:0000256" key="1">
    <source>
        <dbReference type="ARBA" id="ARBA00010641"/>
    </source>
</evidence>
<proteinExistence type="inferred from homology"/>
<dbReference type="PANTHER" id="PTHR43133">
    <property type="entry name" value="RNA POLYMERASE ECF-TYPE SIGMA FACTO"/>
    <property type="match status" value="1"/>
</dbReference>
<dbReference type="Gene3D" id="1.10.10.10">
    <property type="entry name" value="Winged helix-like DNA-binding domain superfamily/Winged helix DNA-binding domain"/>
    <property type="match status" value="1"/>
</dbReference>
<dbReference type="InterPro" id="IPR013325">
    <property type="entry name" value="RNA_pol_sigma_r2"/>
</dbReference>
<evidence type="ECO:0000259" key="5">
    <source>
        <dbReference type="Pfam" id="PF04542"/>
    </source>
</evidence>
<dbReference type="Pfam" id="PF08281">
    <property type="entry name" value="Sigma70_r4_2"/>
    <property type="match status" value="1"/>
</dbReference>
<dbReference type="EMBL" id="CAKKMG010000032">
    <property type="protein sequence ID" value="CAH0228472.1"/>
    <property type="molecule type" value="Genomic_DNA"/>
</dbReference>
<protein>
    <submittedName>
        <fullName evidence="7">ECF RNA polymerase sigma factor SigX</fullName>
    </submittedName>
</protein>
<reference evidence="7" key="1">
    <citation type="submission" date="2021-11" db="EMBL/GenBank/DDBJ databases">
        <authorList>
            <person name="Bulgarelli D."/>
        </authorList>
    </citation>
    <scope>NUCLEOTIDE SEQUENCE</scope>
    <source>
        <strain evidence="7">Bi133</strain>
    </source>
</reference>
<evidence type="ECO:0000313" key="7">
    <source>
        <dbReference type="EMBL" id="CAH0228472.1"/>
    </source>
</evidence>
<dbReference type="Gene3D" id="1.10.1740.10">
    <property type="match status" value="1"/>
</dbReference>
<dbReference type="SUPFAM" id="SSF88946">
    <property type="entry name" value="Sigma2 domain of RNA polymerase sigma factors"/>
    <property type="match status" value="1"/>
</dbReference>
<organism evidence="7 8">
    <name type="scientific">Peribacillus simplex</name>
    <dbReference type="NCBI Taxonomy" id="1478"/>
    <lineage>
        <taxon>Bacteria</taxon>
        <taxon>Bacillati</taxon>
        <taxon>Bacillota</taxon>
        <taxon>Bacilli</taxon>
        <taxon>Bacillales</taxon>
        <taxon>Bacillaceae</taxon>
        <taxon>Peribacillus</taxon>
    </lineage>
</organism>
<keyword evidence="3" id="KW-0731">Sigma factor</keyword>
<dbReference type="NCBIfam" id="TIGR02937">
    <property type="entry name" value="sigma70-ECF"/>
    <property type="match status" value="1"/>
</dbReference>
<evidence type="ECO:0000256" key="4">
    <source>
        <dbReference type="ARBA" id="ARBA00023163"/>
    </source>
</evidence>
<dbReference type="NCBIfam" id="NF007220">
    <property type="entry name" value="PRK09639.1-5"/>
    <property type="match status" value="1"/>
</dbReference>
<keyword evidence="2" id="KW-0805">Transcription regulation</keyword>
<dbReference type="InterPro" id="IPR007627">
    <property type="entry name" value="RNA_pol_sigma70_r2"/>
</dbReference>
<evidence type="ECO:0000256" key="3">
    <source>
        <dbReference type="ARBA" id="ARBA00023082"/>
    </source>
</evidence>
<keyword evidence="4" id="KW-0804">Transcription</keyword>
<evidence type="ECO:0000313" key="8">
    <source>
        <dbReference type="Proteomes" id="UP000789326"/>
    </source>
</evidence>
<dbReference type="GO" id="GO:0003677">
    <property type="term" value="F:DNA binding"/>
    <property type="evidence" value="ECO:0007669"/>
    <property type="project" value="InterPro"/>
</dbReference>
<accession>A0A9W4KX56</accession>
<sequence>MWKLTEFYNKIKAELCNFCLGLTTIFMNGCGEMMDSVFHDLYEKYHQEIYQFIFYMTKNRETAEDLVQEVYIRVMKAYERFEGKSSEKTWMYSIARNVTIDYFRKQKGWKDKIFPNFDWDRQLIKDKEPIPEEVAIMNDEIQDIYQCLNRCTTNQRSVIILRYIQGLSITETAEVLNWSESKVKTTQHRALKAIKKLMEDLSGKEGHRIEKIPLERKRN</sequence>
<dbReference type="GO" id="GO:0006352">
    <property type="term" value="P:DNA-templated transcription initiation"/>
    <property type="evidence" value="ECO:0007669"/>
    <property type="project" value="InterPro"/>
</dbReference>
<dbReference type="Proteomes" id="UP000789326">
    <property type="component" value="Unassembled WGS sequence"/>
</dbReference>
<dbReference type="SUPFAM" id="SSF88659">
    <property type="entry name" value="Sigma3 and sigma4 domains of RNA polymerase sigma factors"/>
    <property type="match status" value="1"/>
</dbReference>
<dbReference type="AlphaFoldDB" id="A0A9W4KX56"/>
<dbReference type="InterPro" id="IPR013249">
    <property type="entry name" value="RNA_pol_sigma70_r4_t2"/>
</dbReference>
<dbReference type="GO" id="GO:0016987">
    <property type="term" value="F:sigma factor activity"/>
    <property type="evidence" value="ECO:0007669"/>
    <property type="project" value="UniProtKB-KW"/>
</dbReference>
<feature type="domain" description="RNA polymerase sigma-70 region 2" evidence="5">
    <location>
        <begin position="41"/>
        <end position="107"/>
    </location>
</feature>
<gene>
    <name evidence="7" type="primary">sigX</name>
    <name evidence="7" type="ORF">SRABI133_02576</name>
</gene>
<dbReference type="InterPro" id="IPR014284">
    <property type="entry name" value="RNA_pol_sigma-70_dom"/>
</dbReference>
<evidence type="ECO:0000256" key="2">
    <source>
        <dbReference type="ARBA" id="ARBA00023015"/>
    </source>
</evidence>
<dbReference type="InterPro" id="IPR013324">
    <property type="entry name" value="RNA_pol_sigma_r3/r4-like"/>
</dbReference>
<dbReference type="Pfam" id="PF04542">
    <property type="entry name" value="Sigma70_r2"/>
    <property type="match status" value="1"/>
</dbReference>
<comment type="caution">
    <text evidence="7">The sequence shown here is derived from an EMBL/GenBank/DDBJ whole genome shotgun (WGS) entry which is preliminary data.</text>
</comment>
<comment type="similarity">
    <text evidence="1">Belongs to the sigma-70 factor family. ECF subfamily.</text>
</comment>
<dbReference type="InterPro" id="IPR036388">
    <property type="entry name" value="WH-like_DNA-bd_sf"/>
</dbReference>
<dbReference type="InterPro" id="IPR039425">
    <property type="entry name" value="RNA_pol_sigma-70-like"/>
</dbReference>
<dbReference type="NCBIfam" id="NF007217">
    <property type="entry name" value="PRK09639.1-1"/>
    <property type="match status" value="1"/>
</dbReference>
<feature type="domain" description="RNA polymerase sigma factor 70 region 4 type 2" evidence="6">
    <location>
        <begin position="142"/>
        <end position="194"/>
    </location>
</feature>